<dbReference type="GO" id="GO:0004523">
    <property type="term" value="F:RNA-DNA hybrid ribonuclease activity"/>
    <property type="evidence" value="ECO:0007669"/>
    <property type="project" value="InterPro"/>
</dbReference>
<sequence>MLCWTIWWSRNLKLAKQAVLLPLQVVEFAQTYLSAFTTPSSKQVSSRFGLQSFWYPPLVGCVKINFDGALLEGGRVLGLGAIARDFEGRCLAWLSLRLARGGSTEMAEAFATREGVFLALRFQWQQVIFEGDCRPLMNQLSSAEQVFSVTSPVLEDIRVVSSHSENVSFSFVLRSGNAAADLLAKLALNQEGDSSSLPPGLGAVISGDLAN</sequence>
<accession>A0AAW2WMW3</accession>
<dbReference type="CDD" id="cd06222">
    <property type="entry name" value="RNase_H_like"/>
    <property type="match status" value="1"/>
</dbReference>
<evidence type="ECO:0000313" key="2">
    <source>
        <dbReference type="EMBL" id="KAL0442469.1"/>
    </source>
</evidence>
<feature type="domain" description="RNase H type-1" evidence="1">
    <location>
        <begin position="65"/>
        <end position="187"/>
    </location>
</feature>
<dbReference type="GO" id="GO:0003676">
    <property type="term" value="F:nucleic acid binding"/>
    <property type="evidence" value="ECO:0007669"/>
    <property type="project" value="InterPro"/>
</dbReference>
<reference evidence="2" key="2">
    <citation type="journal article" date="2024" name="Plant">
        <title>Genomic evolution and insights into agronomic trait innovations of Sesamum species.</title>
        <authorList>
            <person name="Miao H."/>
            <person name="Wang L."/>
            <person name="Qu L."/>
            <person name="Liu H."/>
            <person name="Sun Y."/>
            <person name="Le M."/>
            <person name="Wang Q."/>
            <person name="Wei S."/>
            <person name="Zheng Y."/>
            <person name="Lin W."/>
            <person name="Duan Y."/>
            <person name="Cao H."/>
            <person name="Xiong S."/>
            <person name="Wang X."/>
            <person name="Wei L."/>
            <person name="Li C."/>
            <person name="Ma Q."/>
            <person name="Ju M."/>
            <person name="Zhao R."/>
            <person name="Li G."/>
            <person name="Mu C."/>
            <person name="Tian Q."/>
            <person name="Mei H."/>
            <person name="Zhang T."/>
            <person name="Gao T."/>
            <person name="Zhang H."/>
        </authorList>
    </citation>
    <scope>NUCLEOTIDE SEQUENCE</scope>
    <source>
        <strain evidence="2">KEN1</strain>
    </source>
</reference>
<reference evidence="2" key="1">
    <citation type="submission" date="2020-06" db="EMBL/GenBank/DDBJ databases">
        <authorList>
            <person name="Li T."/>
            <person name="Hu X."/>
            <person name="Zhang T."/>
            <person name="Song X."/>
            <person name="Zhang H."/>
            <person name="Dai N."/>
            <person name="Sheng W."/>
            <person name="Hou X."/>
            <person name="Wei L."/>
        </authorList>
    </citation>
    <scope>NUCLEOTIDE SEQUENCE</scope>
    <source>
        <strain evidence="2">KEN1</strain>
        <tissue evidence="2">Leaf</tissue>
    </source>
</reference>
<dbReference type="InterPro" id="IPR036397">
    <property type="entry name" value="RNaseH_sf"/>
</dbReference>
<dbReference type="PANTHER" id="PTHR47074:SF48">
    <property type="entry name" value="POLYNUCLEOTIDYL TRANSFERASE, RIBONUCLEASE H-LIKE SUPERFAMILY PROTEIN"/>
    <property type="match status" value="1"/>
</dbReference>
<dbReference type="EMBL" id="JACGWN010000007">
    <property type="protein sequence ID" value="KAL0442469.1"/>
    <property type="molecule type" value="Genomic_DNA"/>
</dbReference>
<organism evidence="2">
    <name type="scientific">Sesamum latifolium</name>
    <dbReference type="NCBI Taxonomy" id="2727402"/>
    <lineage>
        <taxon>Eukaryota</taxon>
        <taxon>Viridiplantae</taxon>
        <taxon>Streptophyta</taxon>
        <taxon>Embryophyta</taxon>
        <taxon>Tracheophyta</taxon>
        <taxon>Spermatophyta</taxon>
        <taxon>Magnoliopsida</taxon>
        <taxon>eudicotyledons</taxon>
        <taxon>Gunneridae</taxon>
        <taxon>Pentapetalae</taxon>
        <taxon>asterids</taxon>
        <taxon>lamiids</taxon>
        <taxon>Lamiales</taxon>
        <taxon>Pedaliaceae</taxon>
        <taxon>Sesamum</taxon>
    </lineage>
</organism>
<name>A0AAW2WMW3_9LAMI</name>
<dbReference type="SUPFAM" id="SSF53098">
    <property type="entry name" value="Ribonuclease H-like"/>
    <property type="match status" value="1"/>
</dbReference>
<dbReference type="Pfam" id="PF13456">
    <property type="entry name" value="RVT_3"/>
    <property type="match status" value="1"/>
</dbReference>
<proteinExistence type="predicted"/>
<dbReference type="InterPro" id="IPR044730">
    <property type="entry name" value="RNase_H-like_dom_plant"/>
</dbReference>
<dbReference type="InterPro" id="IPR012337">
    <property type="entry name" value="RNaseH-like_sf"/>
</dbReference>
<dbReference type="AlphaFoldDB" id="A0AAW2WMW3"/>
<dbReference type="PANTHER" id="PTHR47074">
    <property type="entry name" value="BNAC02G40300D PROTEIN"/>
    <property type="match status" value="1"/>
</dbReference>
<comment type="caution">
    <text evidence="2">The sequence shown here is derived from an EMBL/GenBank/DDBJ whole genome shotgun (WGS) entry which is preliminary data.</text>
</comment>
<dbReference type="InterPro" id="IPR052929">
    <property type="entry name" value="RNase_H-like_EbsB-rel"/>
</dbReference>
<protein>
    <recommendedName>
        <fullName evidence="1">RNase H type-1 domain-containing protein</fullName>
    </recommendedName>
</protein>
<gene>
    <name evidence="2" type="ORF">Slati_1969600</name>
</gene>
<dbReference type="Gene3D" id="3.30.420.10">
    <property type="entry name" value="Ribonuclease H-like superfamily/Ribonuclease H"/>
    <property type="match status" value="1"/>
</dbReference>
<dbReference type="InterPro" id="IPR002156">
    <property type="entry name" value="RNaseH_domain"/>
</dbReference>
<evidence type="ECO:0000259" key="1">
    <source>
        <dbReference type="Pfam" id="PF13456"/>
    </source>
</evidence>